<protein>
    <submittedName>
        <fullName evidence="1">Uncharacterized protein</fullName>
    </submittedName>
</protein>
<reference evidence="1 2" key="1">
    <citation type="submission" date="2024-05" db="EMBL/GenBank/DDBJ databases">
        <title>A draft genome resource for the thread blight pathogen Marasmius tenuissimus strain MS-2.</title>
        <authorList>
            <person name="Yulfo-Soto G.E."/>
            <person name="Baruah I.K."/>
            <person name="Amoako-Attah I."/>
            <person name="Bukari Y."/>
            <person name="Meinhardt L.W."/>
            <person name="Bailey B.A."/>
            <person name="Cohen S.P."/>
        </authorList>
    </citation>
    <scope>NUCLEOTIDE SEQUENCE [LARGE SCALE GENOMIC DNA]</scope>
    <source>
        <strain evidence="1 2">MS-2</strain>
    </source>
</reference>
<keyword evidence="2" id="KW-1185">Reference proteome</keyword>
<evidence type="ECO:0000313" key="2">
    <source>
        <dbReference type="Proteomes" id="UP001437256"/>
    </source>
</evidence>
<proteinExistence type="predicted"/>
<gene>
    <name evidence="1" type="ORF">AAF712_010949</name>
</gene>
<evidence type="ECO:0000313" key="1">
    <source>
        <dbReference type="EMBL" id="KAL0062190.1"/>
    </source>
</evidence>
<accession>A0ABR2ZKJ7</accession>
<dbReference type="Proteomes" id="UP001437256">
    <property type="component" value="Unassembled WGS sequence"/>
</dbReference>
<comment type="caution">
    <text evidence="1">The sequence shown here is derived from an EMBL/GenBank/DDBJ whole genome shotgun (WGS) entry which is preliminary data.</text>
</comment>
<name>A0ABR2ZKJ7_9AGAR</name>
<sequence>MDIGLTLEVLAHLRQNLLSLTLEVPPITSRASYPHHTPSEIQPKTTTFEPLGELTIHVLDDIGPCIDSHPWNTVQMEIFERLECPSLTSLVLRSRAVSHPDFTAKQGQPHAVAVTFRDFIHRSSLSTQLRVFVLVGFKMVDRQVLEVIEKIPGVWELKIGEWAGYEMATLAEPTIFTSLFFQRLKRDAIDAAAFLPELKVLRVRYYREFGKEIEELLENLGRSVEVHVVDH</sequence>
<organism evidence="1 2">
    <name type="scientific">Marasmius tenuissimus</name>
    <dbReference type="NCBI Taxonomy" id="585030"/>
    <lineage>
        <taxon>Eukaryota</taxon>
        <taxon>Fungi</taxon>
        <taxon>Dikarya</taxon>
        <taxon>Basidiomycota</taxon>
        <taxon>Agaricomycotina</taxon>
        <taxon>Agaricomycetes</taxon>
        <taxon>Agaricomycetidae</taxon>
        <taxon>Agaricales</taxon>
        <taxon>Marasmiineae</taxon>
        <taxon>Marasmiaceae</taxon>
        <taxon>Marasmius</taxon>
    </lineage>
</organism>
<dbReference type="EMBL" id="JBBXMP010000112">
    <property type="protein sequence ID" value="KAL0062190.1"/>
    <property type="molecule type" value="Genomic_DNA"/>
</dbReference>